<evidence type="ECO:0000313" key="3">
    <source>
        <dbReference type="Proteomes" id="UP000410492"/>
    </source>
</evidence>
<dbReference type="Proteomes" id="UP000410492">
    <property type="component" value="Unassembled WGS sequence"/>
</dbReference>
<evidence type="ECO:0000313" key="2">
    <source>
        <dbReference type="EMBL" id="VEN54003.1"/>
    </source>
</evidence>
<gene>
    <name evidence="2" type="ORF">CALMAC_LOCUS13619</name>
</gene>
<feature type="region of interest" description="Disordered" evidence="1">
    <location>
        <begin position="68"/>
        <end position="98"/>
    </location>
</feature>
<dbReference type="AlphaFoldDB" id="A0A653D1G0"/>
<dbReference type="EMBL" id="CAACVG010009729">
    <property type="protein sequence ID" value="VEN54003.1"/>
    <property type="molecule type" value="Genomic_DNA"/>
</dbReference>
<sequence length="125" mass="14434">MTFTVTKITIMIISRSRRQLEEGAGNHHRILQIQYTKNTPENIPRIYNKSKFNMLAVGVGWWRVAGPVAPQPVGRRRGRATERQRAGPEPQGRVGRSARPLVEWAAPREVYQFCWQLLNIIQKFP</sequence>
<proteinExistence type="predicted"/>
<organism evidence="2 3">
    <name type="scientific">Callosobruchus maculatus</name>
    <name type="common">Southern cowpea weevil</name>
    <name type="synonym">Pulse bruchid</name>
    <dbReference type="NCBI Taxonomy" id="64391"/>
    <lineage>
        <taxon>Eukaryota</taxon>
        <taxon>Metazoa</taxon>
        <taxon>Ecdysozoa</taxon>
        <taxon>Arthropoda</taxon>
        <taxon>Hexapoda</taxon>
        <taxon>Insecta</taxon>
        <taxon>Pterygota</taxon>
        <taxon>Neoptera</taxon>
        <taxon>Endopterygota</taxon>
        <taxon>Coleoptera</taxon>
        <taxon>Polyphaga</taxon>
        <taxon>Cucujiformia</taxon>
        <taxon>Chrysomeloidea</taxon>
        <taxon>Chrysomelidae</taxon>
        <taxon>Bruchinae</taxon>
        <taxon>Bruchini</taxon>
        <taxon>Callosobruchus</taxon>
    </lineage>
</organism>
<protein>
    <submittedName>
        <fullName evidence="2">Uncharacterized protein</fullName>
    </submittedName>
</protein>
<keyword evidence="3" id="KW-1185">Reference proteome</keyword>
<name>A0A653D1G0_CALMS</name>
<dbReference type="OrthoDB" id="3800936at2759"/>
<accession>A0A653D1G0</accession>
<reference evidence="2 3" key="1">
    <citation type="submission" date="2019-01" db="EMBL/GenBank/DDBJ databases">
        <authorList>
            <person name="Sayadi A."/>
        </authorList>
    </citation>
    <scope>NUCLEOTIDE SEQUENCE [LARGE SCALE GENOMIC DNA]</scope>
</reference>
<evidence type="ECO:0000256" key="1">
    <source>
        <dbReference type="SAM" id="MobiDB-lite"/>
    </source>
</evidence>